<sequence>MALNLALWLFLLQLSRVFAPFPVVELLFDPHKEPDGLVEEWHKLITVQKNQTAKFGQEFPVDDRLYGNLKKCGHLFGPPADSTSFIKVHDIEIYSEIGHGTTFCRPGISMVRKPNETVDLSRDAQVFRHQCLNSMQTQSQNPSLAKIFRLMGAKIEVFESNVAHNSILSWTRHIIRMIKRTEGYEDRWKFFLIIPNAFDIQFGRGIHIIADDILQSIQLLHSEFRSKTFVTVVRNRDLTLHKVAAEKFFFCQKLLDLWNIDEISGHGAWNTLENRIKRNYQQEHFYVELLDVLDGTKPVYYDRIPDVSILDSDCVHFSARGLSLLHGHIWNQLVEPGTRQKKWKPIVNPFFCPRPHCPYLITNENARYCLRPKQYSFETKPRPKLLTALFLIMIMVLFIVLFTYTLCL</sequence>
<keyword evidence="1" id="KW-1133">Transmembrane helix</keyword>
<proteinExistence type="predicted"/>
<dbReference type="GO" id="GO:0006644">
    <property type="term" value="P:phospholipid metabolic process"/>
    <property type="evidence" value="ECO:0007669"/>
    <property type="project" value="TreeGrafter"/>
</dbReference>
<dbReference type="Proteomes" id="UP000659654">
    <property type="component" value="Unassembled WGS sequence"/>
</dbReference>
<dbReference type="OrthoDB" id="5804615at2759"/>
<protein>
    <submittedName>
        <fullName evidence="3">(pine wood nematode) hypothetical protein</fullName>
    </submittedName>
</protein>
<gene>
    <name evidence="3" type="ORF">BXYJ_LOCUS11294</name>
</gene>
<dbReference type="GO" id="GO:0004620">
    <property type="term" value="F:phospholipase activity"/>
    <property type="evidence" value="ECO:0007669"/>
    <property type="project" value="InterPro"/>
</dbReference>
<dbReference type="InterPro" id="IPR038885">
    <property type="entry name" value="PLB1"/>
</dbReference>
<feature type="signal peptide" evidence="2">
    <location>
        <begin position="1"/>
        <end position="19"/>
    </location>
</feature>
<dbReference type="EMBL" id="CAJFCV020000005">
    <property type="protein sequence ID" value="CAG9122148.1"/>
    <property type="molecule type" value="Genomic_DNA"/>
</dbReference>
<accession>A0A1I7RTS8</accession>
<keyword evidence="1" id="KW-0812">Transmembrane</keyword>
<dbReference type="EMBL" id="CAJFDI010000005">
    <property type="protein sequence ID" value="CAD5231064.1"/>
    <property type="molecule type" value="Genomic_DNA"/>
</dbReference>
<name>A0A1I7RTS8_BURXY</name>
<dbReference type="AlphaFoldDB" id="A0A1I7RTS8"/>
<dbReference type="WBParaSite" id="BXY_0413300.1">
    <property type="protein sequence ID" value="BXY_0413300.1"/>
    <property type="gene ID" value="BXY_0413300"/>
</dbReference>
<dbReference type="eggNOG" id="KOG3670">
    <property type="taxonomic scope" value="Eukaryota"/>
</dbReference>
<evidence type="ECO:0000313" key="5">
    <source>
        <dbReference type="Proteomes" id="UP000659654"/>
    </source>
</evidence>
<organism evidence="4 6">
    <name type="scientific">Bursaphelenchus xylophilus</name>
    <name type="common">Pinewood nematode worm</name>
    <name type="synonym">Aphelenchoides xylophilus</name>
    <dbReference type="NCBI Taxonomy" id="6326"/>
    <lineage>
        <taxon>Eukaryota</taxon>
        <taxon>Metazoa</taxon>
        <taxon>Ecdysozoa</taxon>
        <taxon>Nematoda</taxon>
        <taxon>Chromadorea</taxon>
        <taxon>Rhabditida</taxon>
        <taxon>Tylenchina</taxon>
        <taxon>Tylenchomorpha</taxon>
        <taxon>Aphelenchoidea</taxon>
        <taxon>Aphelenchoididae</taxon>
        <taxon>Bursaphelenchus</taxon>
    </lineage>
</organism>
<evidence type="ECO:0000313" key="3">
    <source>
        <dbReference type="EMBL" id="CAD5231064.1"/>
    </source>
</evidence>
<evidence type="ECO:0000256" key="1">
    <source>
        <dbReference type="SAM" id="Phobius"/>
    </source>
</evidence>
<keyword evidence="2" id="KW-0732">Signal</keyword>
<reference evidence="6" key="1">
    <citation type="submission" date="2016-11" db="UniProtKB">
        <authorList>
            <consortium name="WormBaseParasite"/>
        </authorList>
    </citation>
    <scope>IDENTIFICATION</scope>
</reference>
<evidence type="ECO:0000313" key="4">
    <source>
        <dbReference type="Proteomes" id="UP000095284"/>
    </source>
</evidence>
<keyword evidence="5" id="KW-1185">Reference proteome</keyword>
<feature type="transmembrane region" description="Helical" evidence="1">
    <location>
        <begin position="385"/>
        <end position="407"/>
    </location>
</feature>
<dbReference type="PANTHER" id="PTHR21325:SF28">
    <property type="entry name" value="SGNH DOMAIN-CONTAINING PROTEIN"/>
    <property type="match status" value="1"/>
</dbReference>
<dbReference type="Proteomes" id="UP000582659">
    <property type="component" value="Unassembled WGS sequence"/>
</dbReference>
<evidence type="ECO:0000256" key="2">
    <source>
        <dbReference type="SAM" id="SignalP"/>
    </source>
</evidence>
<dbReference type="PANTHER" id="PTHR21325">
    <property type="entry name" value="PHOSPHOLIPASE B, PLB1"/>
    <property type="match status" value="1"/>
</dbReference>
<dbReference type="Proteomes" id="UP000095284">
    <property type="component" value="Unplaced"/>
</dbReference>
<feature type="chain" id="PRO_5036021939" evidence="2">
    <location>
        <begin position="20"/>
        <end position="408"/>
    </location>
</feature>
<keyword evidence="1" id="KW-0472">Membrane</keyword>
<evidence type="ECO:0000313" key="6">
    <source>
        <dbReference type="WBParaSite" id="BXY_0413300.1"/>
    </source>
</evidence>
<reference evidence="3" key="2">
    <citation type="submission" date="2020-09" db="EMBL/GenBank/DDBJ databases">
        <authorList>
            <person name="Kikuchi T."/>
        </authorList>
    </citation>
    <scope>NUCLEOTIDE SEQUENCE</scope>
    <source>
        <strain evidence="3">Ka4C1</strain>
    </source>
</reference>